<protein>
    <submittedName>
        <fullName evidence="2">HD domain-containing protein</fullName>
    </submittedName>
</protein>
<evidence type="ECO:0000313" key="2">
    <source>
        <dbReference type="EMBL" id="HIV25503.1"/>
    </source>
</evidence>
<name>A0A9D1P2P9_9FIRM</name>
<feature type="domain" description="HD" evidence="1">
    <location>
        <begin position="21"/>
        <end position="130"/>
    </location>
</feature>
<dbReference type="Proteomes" id="UP000824169">
    <property type="component" value="Unassembled WGS sequence"/>
</dbReference>
<dbReference type="Pfam" id="PF01966">
    <property type="entry name" value="HD"/>
    <property type="match status" value="1"/>
</dbReference>
<sequence length="163" mass="18571">MDLLDRIFAQMVEYFQGDPRRIQHFVKVHAFARLIGHREGLDAAVQQRLEAAAYVHDIGIKAAEEKFGSSSGKLQEQEGPAEARKLLEKTGLDPEDVERICYLVGHHHTYHDIEGVDYQILVEADFLVNLYEDHSGLHAVRAAEEKIFRTKSGTDLLRRMFGL</sequence>
<evidence type="ECO:0000259" key="1">
    <source>
        <dbReference type="PROSITE" id="PS51831"/>
    </source>
</evidence>
<dbReference type="InterPro" id="IPR006674">
    <property type="entry name" value="HD_domain"/>
</dbReference>
<evidence type="ECO:0000313" key="3">
    <source>
        <dbReference type="Proteomes" id="UP000824169"/>
    </source>
</evidence>
<comment type="caution">
    <text evidence="2">The sequence shown here is derived from an EMBL/GenBank/DDBJ whole genome shotgun (WGS) entry which is preliminary data.</text>
</comment>
<dbReference type="EMBL" id="DVOO01000019">
    <property type="protein sequence ID" value="HIV25503.1"/>
    <property type="molecule type" value="Genomic_DNA"/>
</dbReference>
<proteinExistence type="predicted"/>
<accession>A0A9D1P2P9</accession>
<reference evidence="2" key="1">
    <citation type="submission" date="2020-10" db="EMBL/GenBank/DDBJ databases">
        <authorList>
            <person name="Gilroy R."/>
        </authorList>
    </citation>
    <scope>NUCLEOTIDE SEQUENCE</scope>
    <source>
        <strain evidence="2">CHK188-20938</strain>
    </source>
</reference>
<dbReference type="SUPFAM" id="SSF109604">
    <property type="entry name" value="HD-domain/PDEase-like"/>
    <property type="match status" value="1"/>
</dbReference>
<reference evidence="2" key="2">
    <citation type="journal article" date="2021" name="PeerJ">
        <title>Extensive microbial diversity within the chicken gut microbiome revealed by metagenomics and culture.</title>
        <authorList>
            <person name="Gilroy R."/>
            <person name="Ravi A."/>
            <person name="Getino M."/>
            <person name="Pursley I."/>
            <person name="Horton D.L."/>
            <person name="Alikhan N.F."/>
            <person name="Baker D."/>
            <person name="Gharbi K."/>
            <person name="Hall N."/>
            <person name="Watson M."/>
            <person name="Adriaenssens E.M."/>
            <person name="Foster-Nyarko E."/>
            <person name="Jarju S."/>
            <person name="Secka A."/>
            <person name="Antonio M."/>
            <person name="Oren A."/>
            <person name="Chaudhuri R.R."/>
            <person name="La Ragione R."/>
            <person name="Hildebrand F."/>
            <person name="Pallen M.J."/>
        </authorList>
    </citation>
    <scope>NUCLEOTIDE SEQUENCE</scope>
    <source>
        <strain evidence="2">CHK188-20938</strain>
    </source>
</reference>
<dbReference type="AlphaFoldDB" id="A0A9D1P2P9"/>
<dbReference type="CDD" id="cd00077">
    <property type="entry name" value="HDc"/>
    <property type="match status" value="1"/>
</dbReference>
<dbReference type="Gene3D" id="1.10.3210.10">
    <property type="entry name" value="Hypothetical protein af1432"/>
    <property type="match status" value="1"/>
</dbReference>
<organism evidence="2 3">
    <name type="scientific">Candidatus Scatomonas pullistercoris</name>
    <dbReference type="NCBI Taxonomy" id="2840920"/>
    <lineage>
        <taxon>Bacteria</taxon>
        <taxon>Bacillati</taxon>
        <taxon>Bacillota</taxon>
        <taxon>Clostridia</taxon>
        <taxon>Lachnospirales</taxon>
        <taxon>Lachnospiraceae</taxon>
        <taxon>Lachnospiraceae incertae sedis</taxon>
        <taxon>Candidatus Scatomonas</taxon>
    </lineage>
</organism>
<dbReference type="InterPro" id="IPR003607">
    <property type="entry name" value="HD/PDEase_dom"/>
</dbReference>
<gene>
    <name evidence="2" type="ORF">IAB71_06920</name>
</gene>
<dbReference type="PROSITE" id="PS51831">
    <property type="entry name" value="HD"/>
    <property type="match status" value="1"/>
</dbReference>